<gene>
    <name evidence="4" type="ORF">Cfor_06728</name>
</gene>
<dbReference type="InterPro" id="IPR036508">
    <property type="entry name" value="Chitin-bd_dom_sf"/>
</dbReference>
<protein>
    <recommendedName>
        <fullName evidence="3">Chitin-binding type-2 domain-containing protein</fullName>
    </recommendedName>
</protein>
<dbReference type="EMBL" id="BLKM01011768">
    <property type="protein sequence ID" value="GFG34325.1"/>
    <property type="molecule type" value="Genomic_DNA"/>
</dbReference>
<feature type="compositionally biased region" description="Low complexity" evidence="1">
    <location>
        <begin position="288"/>
        <end position="309"/>
    </location>
</feature>
<dbReference type="InParanoid" id="A0A6L2PV36"/>
<dbReference type="GO" id="GO:0005576">
    <property type="term" value="C:extracellular region"/>
    <property type="evidence" value="ECO:0007669"/>
    <property type="project" value="InterPro"/>
</dbReference>
<dbReference type="OrthoDB" id="6597859at2759"/>
<feature type="region of interest" description="Disordered" evidence="1">
    <location>
        <begin position="288"/>
        <end position="343"/>
    </location>
</feature>
<evidence type="ECO:0000256" key="1">
    <source>
        <dbReference type="SAM" id="MobiDB-lite"/>
    </source>
</evidence>
<feature type="compositionally biased region" description="Low complexity" evidence="1">
    <location>
        <begin position="316"/>
        <end position="343"/>
    </location>
</feature>
<keyword evidence="2" id="KW-0732">Signal</keyword>
<dbReference type="Proteomes" id="UP000502823">
    <property type="component" value="Unassembled WGS sequence"/>
</dbReference>
<dbReference type="InterPro" id="IPR002557">
    <property type="entry name" value="Chitin-bd_dom"/>
</dbReference>
<evidence type="ECO:0000313" key="5">
    <source>
        <dbReference type="Proteomes" id="UP000502823"/>
    </source>
</evidence>
<sequence length="714" mass="75769">MLDHRVAHVLLLCTLLQTICSQSPEPAAPSFDCPTAGAFPDPNDCHSFYLCDVDLVARRRTCMNGAGTFDPIDKMCVNSSCSRPANSTNSSRFQCPGEGLFADPDTCQYFYRCDKELNPKLWKCNDRIFDPIIRECSFLSCTELAASEPSGRIQFLAMFKCTSAGYYPDPSDCRSFFYCDKRMHAYHSSCAVNEYFDPVNVCASGPCPHSITATTSATTIAEFKCEELGVFEDVNDCTSYYVCLHNRNSEHHTCIQGHFNLSSLQCSEGPCENTSAAEAAATLTSETPATKTLTSTAETSAATSKSATTAPPPAAATPKISTSATTTAVATTPTSTTSPPATTEISLQTSTSTAAAATSKSAITLSATTAAQTSTLPTAAAATSATSESAATPTATSPTIAAATSTLATTLLSATSAQTSTSLRAASTSATTTKSATLSAGAIETVTTTAAATSTATTLLPATSLFETTAAATSTTATSTRDVTAGNSQIALPSTTLFLSTQTQIMPAHPTTSPSQTIQFTGATPHILTQTKNVMPSITNPKATTVSQGLESKIIPFRKHQPTINTIVTNELSPPAILTATALSENFPDSNRALRTRKSCILNMTTISAEIKTKNTTLLTLPITSNAIDPVRTSPCKTQKRKRCHNPPARPLSKTPKSTFPDERFKCPGLGKYPNPRDTTSYFVCGSTMVPFRKQCLVFYVYDPTKKSCIFRLW</sequence>
<dbReference type="Gene3D" id="2.170.140.10">
    <property type="entry name" value="Chitin binding domain"/>
    <property type="match status" value="2"/>
</dbReference>
<evidence type="ECO:0000313" key="4">
    <source>
        <dbReference type="EMBL" id="GFG34325.1"/>
    </source>
</evidence>
<proteinExistence type="predicted"/>
<organism evidence="4 5">
    <name type="scientific">Coptotermes formosanus</name>
    <name type="common">Formosan subterranean termite</name>
    <dbReference type="NCBI Taxonomy" id="36987"/>
    <lineage>
        <taxon>Eukaryota</taxon>
        <taxon>Metazoa</taxon>
        <taxon>Ecdysozoa</taxon>
        <taxon>Arthropoda</taxon>
        <taxon>Hexapoda</taxon>
        <taxon>Insecta</taxon>
        <taxon>Pterygota</taxon>
        <taxon>Neoptera</taxon>
        <taxon>Polyneoptera</taxon>
        <taxon>Dictyoptera</taxon>
        <taxon>Blattodea</taxon>
        <taxon>Blattoidea</taxon>
        <taxon>Termitoidae</taxon>
        <taxon>Rhinotermitidae</taxon>
        <taxon>Coptotermes</taxon>
    </lineage>
</organism>
<name>A0A6L2PV36_COPFO</name>
<feature type="region of interest" description="Disordered" evidence="1">
    <location>
        <begin position="635"/>
        <end position="658"/>
    </location>
</feature>
<evidence type="ECO:0000256" key="2">
    <source>
        <dbReference type="SAM" id="SignalP"/>
    </source>
</evidence>
<feature type="chain" id="PRO_5026808004" description="Chitin-binding type-2 domain-containing protein" evidence="2">
    <location>
        <begin position="22"/>
        <end position="714"/>
    </location>
</feature>
<reference evidence="5" key="1">
    <citation type="submission" date="2020-01" db="EMBL/GenBank/DDBJ databases">
        <title>Draft genome sequence of the Termite Coptotermes fromosanus.</title>
        <authorList>
            <person name="Itakura S."/>
            <person name="Yosikawa Y."/>
            <person name="Umezawa K."/>
        </authorList>
    </citation>
    <scope>NUCLEOTIDE SEQUENCE [LARGE SCALE GENOMIC DNA]</scope>
</reference>
<keyword evidence="5" id="KW-1185">Reference proteome</keyword>
<evidence type="ECO:0000259" key="3">
    <source>
        <dbReference type="PROSITE" id="PS50940"/>
    </source>
</evidence>
<dbReference type="PROSITE" id="PS50940">
    <property type="entry name" value="CHIT_BIND_II"/>
    <property type="match status" value="1"/>
</dbReference>
<dbReference type="SMART" id="SM00494">
    <property type="entry name" value="ChtBD2"/>
    <property type="match status" value="5"/>
</dbReference>
<dbReference type="SUPFAM" id="SSF57625">
    <property type="entry name" value="Invertebrate chitin-binding proteins"/>
    <property type="match status" value="4"/>
</dbReference>
<accession>A0A6L2PV36</accession>
<dbReference type="AlphaFoldDB" id="A0A6L2PV36"/>
<feature type="signal peptide" evidence="2">
    <location>
        <begin position="1"/>
        <end position="21"/>
    </location>
</feature>
<comment type="caution">
    <text evidence="4">The sequence shown here is derived from an EMBL/GenBank/DDBJ whole genome shotgun (WGS) entry which is preliminary data.</text>
</comment>
<feature type="domain" description="Chitin-binding type-2" evidence="3">
    <location>
        <begin position="158"/>
        <end position="202"/>
    </location>
</feature>
<dbReference type="GO" id="GO:0008061">
    <property type="term" value="F:chitin binding"/>
    <property type="evidence" value="ECO:0007669"/>
    <property type="project" value="InterPro"/>
</dbReference>